<evidence type="ECO:0000256" key="8">
    <source>
        <dbReference type="ARBA" id="ARBA00034078"/>
    </source>
</evidence>
<reference evidence="11" key="1">
    <citation type="submission" date="2015-11" db="EMBL/GenBank/DDBJ databases">
        <authorList>
            <person name="Varghese N."/>
        </authorList>
    </citation>
    <scope>NUCLEOTIDE SEQUENCE [LARGE SCALE GENOMIC DNA]</scope>
    <source>
        <strain evidence="11">JGI-23</strain>
    </source>
</reference>
<organism evidence="10 11">
    <name type="scientific">Candidatus Chryseopegocella kryptomonas</name>
    <dbReference type="NCBI Taxonomy" id="1633643"/>
    <lineage>
        <taxon>Bacteria</taxon>
        <taxon>Pseudomonadati</taxon>
        <taxon>Candidatus Kryptoniota</taxon>
        <taxon>Candidatus Chryseopegocella</taxon>
    </lineage>
</organism>
<dbReference type="CDD" id="cd00207">
    <property type="entry name" value="fer2"/>
    <property type="match status" value="1"/>
</dbReference>
<feature type="non-terminal residue" evidence="10">
    <location>
        <position position="58"/>
    </location>
</feature>
<evidence type="ECO:0000313" key="10">
    <source>
        <dbReference type="EMBL" id="CUT05197.1"/>
    </source>
</evidence>
<dbReference type="Proteomes" id="UP000199197">
    <property type="component" value="Unassembled WGS sequence"/>
</dbReference>
<dbReference type="InterPro" id="IPR006058">
    <property type="entry name" value="2Fe2S_fd_BS"/>
</dbReference>
<keyword evidence="11" id="KW-1185">Reference proteome</keyword>
<comment type="cofactor">
    <cofactor evidence="8">
        <name>[2Fe-2S] cluster</name>
        <dbReference type="ChEBI" id="CHEBI:190135"/>
    </cofactor>
</comment>
<evidence type="ECO:0000256" key="7">
    <source>
        <dbReference type="ARBA" id="ARBA00023014"/>
    </source>
</evidence>
<dbReference type="AlphaFoldDB" id="A0A0P1NYK3"/>
<evidence type="ECO:0000259" key="9">
    <source>
        <dbReference type="PROSITE" id="PS51085"/>
    </source>
</evidence>
<keyword evidence="6" id="KW-0408">Iron</keyword>
<gene>
    <name evidence="10" type="ORF">JGI23_01907</name>
</gene>
<dbReference type="PANTHER" id="PTHR43112">
    <property type="entry name" value="FERREDOXIN"/>
    <property type="match status" value="1"/>
</dbReference>
<evidence type="ECO:0000256" key="1">
    <source>
        <dbReference type="ARBA" id="ARBA00007874"/>
    </source>
</evidence>
<dbReference type="EMBL" id="CZVW01000035">
    <property type="protein sequence ID" value="CUT05197.1"/>
    <property type="molecule type" value="Genomic_DNA"/>
</dbReference>
<dbReference type="RefSeq" id="WP_143713964.1">
    <property type="nucleotide sequence ID" value="NZ_CZVW01000035.1"/>
</dbReference>
<keyword evidence="7" id="KW-0411">Iron-sulfur</keyword>
<evidence type="ECO:0000256" key="3">
    <source>
        <dbReference type="ARBA" id="ARBA00022714"/>
    </source>
</evidence>
<dbReference type="InterPro" id="IPR012675">
    <property type="entry name" value="Beta-grasp_dom_sf"/>
</dbReference>
<dbReference type="PROSITE" id="PS51085">
    <property type="entry name" value="2FE2S_FER_2"/>
    <property type="match status" value="1"/>
</dbReference>
<sequence>MRYKVKIEPIGVEIVCDENQTILDACLRNGIWVPHACTHGTCATCKSKVVEGEVDFGL</sequence>
<dbReference type="Gene3D" id="3.10.20.30">
    <property type="match status" value="1"/>
</dbReference>
<protein>
    <submittedName>
        <fullName evidence="10">2Fe-2S iron-sulfur cluster binding domain-containing protein</fullName>
    </submittedName>
</protein>
<evidence type="ECO:0000256" key="6">
    <source>
        <dbReference type="ARBA" id="ARBA00023004"/>
    </source>
</evidence>
<name>A0A0P1NYK3_9BACT</name>
<dbReference type="SUPFAM" id="SSF54292">
    <property type="entry name" value="2Fe-2S ferredoxin-like"/>
    <property type="match status" value="1"/>
</dbReference>
<dbReference type="GO" id="GO:0046872">
    <property type="term" value="F:metal ion binding"/>
    <property type="evidence" value="ECO:0007669"/>
    <property type="project" value="UniProtKB-KW"/>
</dbReference>
<evidence type="ECO:0000256" key="4">
    <source>
        <dbReference type="ARBA" id="ARBA00022723"/>
    </source>
</evidence>
<evidence type="ECO:0000256" key="2">
    <source>
        <dbReference type="ARBA" id="ARBA00022448"/>
    </source>
</evidence>
<evidence type="ECO:0000313" key="11">
    <source>
        <dbReference type="Proteomes" id="UP000199197"/>
    </source>
</evidence>
<dbReference type="PANTHER" id="PTHR43112:SF3">
    <property type="entry name" value="FERREDOXIN-2, CHLOROPLASTIC"/>
    <property type="match status" value="1"/>
</dbReference>
<dbReference type="InterPro" id="IPR001041">
    <property type="entry name" value="2Fe-2S_ferredoxin-type"/>
</dbReference>
<feature type="domain" description="2Fe-2S ferredoxin-type" evidence="9">
    <location>
        <begin position="3"/>
        <end position="58"/>
    </location>
</feature>
<dbReference type="Pfam" id="PF00111">
    <property type="entry name" value="Fer2"/>
    <property type="match status" value="1"/>
</dbReference>
<dbReference type="OrthoDB" id="9806195at2"/>
<accession>A0A0P1NYK3</accession>
<keyword evidence="5" id="KW-0249">Electron transport</keyword>
<keyword evidence="2" id="KW-0813">Transport</keyword>
<keyword evidence="3" id="KW-0001">2Fe-2S</keyword>
<proteinExistence type="inferred from homology"/>
<comment type="similarity">
    <text evidence="1">Belongs to the 2Fe2S plant-type ferredoxin family.</text>
</comment>
<evidence type="ECO:0000256" key="5">
    <source>
        <dbReference type="ARBA" id="ARBA00022982"/>
    </source>
</evidence>
<dbReference type="PROSITE" id="PS00197">
    <property type="entry name" value="2FE2S_FER_1"/>
    <property type="match status" value="1"/>
</dbReference>
<dbReference type="InterPro" id="IPR036010">
    <property type="entry name" value="2Fe-2S_ferredoxin-like_sf"/>
</dbReference>
<keyword evidence="4" id="KW-0479">Metal-binding</keyword>
<dbReference type="GO" id="GO:0051537">
    <property type="term" value="F:2 iron, 2 sulfur cluster binding"/>
    <property type="evidence" value="ECO:0007669"/>
    <property type="project" value="UniProtKB-KW"/>
</dbReference>